<organism evidence="7 8">
    <name type="scientific">Bacteroides sedimenti</name>
    <dbReference type="NCBI Taxonomy" id="2136147"/>
    <lineage>
        <taxon>Bacteria</taxon>
        <taxon>Pseudomonadati</taxon>
        <taxon>Bacteroidota</taxon>
        <taxon>Bacteroidia</taxon>
        <taxon>Bacteroidales</taxon>
        <taxon>Bacteroidaceae</taxon>
        <taxon>Bacteroides</taxon>
    </lineage>
</organism>
<dbReference type="Proteomes" id="UP001496674">
    <property type="component" value="Chromosome"/>
</dbReference>
<evidence type="ECO:0008006" key="9">
    <source>
        <dbReference type="Google" id="ProtNLM"/>
    </source>
</evidence>
<dbReference type="PROSITE" id="PS51257">
    <property type="entry name" value="PROKAR_LIPOPROTEIN"/>
    <property type="match status" value="1"/>
</dbReference>
<evidence type="ECO:0000256" key="3">
    <source>
        <dbReference type="ARBA" id="ARBA00022737"/>
    </source>
</evidence>
<protein>
    <recommendedName>
        <fullName evidence="9">Tetratricopeptide repeat protein</fullName>
    </recommendedName>
</protein>
<dbReference type="InterPro" id="IPR011990">
    <property type="entry name" value="TPR-like_helical_dom_sf"/>
</dbReference>
<keyword evidence="2" id="KW-0963">Cytoplasm</keyword>
<comment type="similarity">
    <text evidence="5">Belongs to the Rap family.</text>
</comment>
<dbReference type="RefSeq" id="WP_353331389.1">
    <property type="nucleotide sequence ID" value="NZ_AP028055.1"/>
</dbReference>
<evidence type="ECO:0000313" key="7">
    <source>
        <dbReference type="EMBL" id="BEH00228.1"/>
    </source>
</evidence>
<dbReference type="SUPFAM" id="SSF48452">
    <property type="entry name" value="TPR-like"/>
    <property type="match status" value="1"/>
</dbReference>
<keyword evidence="3" id="KW-0677">Repeat</keyword>
<feature type="repeat" description="TPR" evidence="6">
    <location>
        <begin position="183"/>
        <end position="216"/>
    </location>
</feature>
<evidence type="ECO:0000256" key="5">
    <source>
        <dbReference type="ARBA" id="ARBA00038253"/>
    </source>
</evidence>
<dbReference type="PROSITE" id="PS50005">
    <property type="entry name" value="TPR"/>
    <property type="match status" value="2"/>
</dbReference>
<dbReference type="InterPro" id="IPR019734">
    <property type="entry name" value="TPR_rpt"/>
</dbReference>
<dbReference type="InterPro" id="IPR051476">
    <property type="entry name" value="Bac_ResReg_Asp_Phosphatase"/>
</dbReference>
<dbReference type="PANTHER" id="PTHR46630">
    <property type="entry name" value="TETRATRICOPEPTIDE REPEAT PROTEIN 29"/>
    <property type="match status" value="1"/>
</dbReference>
<dbReference type="PROSITE" id="PS50293">
    <property type="entry name" value="TPR_REGION"/>
    <property type="match status" value="1"/>
</dbReference>
<reference evidence="7 8" key="1">
    <citation type="submission" date="2023-04" db="EMBL/GenBank/DDBJ databases">
        <title>Draft genome sequence of acteroides sedimenti strain YN3PY1.</title>
        <authorList>
            <person name="Yoshida N."/>
        </authorList>
    </citation>
    <scope>NUCLEOTIDE SEQUENCE [LARGE SCALE GENOMIC DNA]</scope>
    <source>
        <strain evidence="7 8">YN3PY1</strain>
    </source>
</reference>
<proteinExistence type="inferred from homology"/>
<evidence type="ECO:0000256" key="1">
    <source>
        <dbReference type="ARBA" id="ARBA00004496"/>
    </source>
</evidence>
<accession>A0ABM8IE47</accession>
<feature type="repeat" description="TPR" evidence="6">
    <location>
        <begin position="222"/>
        <end position="255"/>
    </location>
</feature>
<sequence>MKNFILHINLILLFAGIVVSCSNEQQSILDIKHTEKLLETRPDSALKLLKQIDPKVLSTSEYARYCLLMTEALGKNQIPITSDSLISVAVEYFNDKSDKDIKAKTYFYAGWVNQEMQNTKQAMEYFLKAADFAEGDKDYKLQYLIYFYLGDLYFQENLYDSALKMNKQAFKFSKLLGNKNYMVYALRSTALAYSGKGQKDSSIVYYSKAIDLLPKSDSVTLATLYNEIGDRYNDIKKFKQAIQYVDKAISLNPSSEELHYFYVVKAHIYYSSAQYDSAYYYYSKTVESPNLNTKVDSYLKLSNIERKRGNLKKAFEYTDIFLHNKDLIEEQSHSEMIIKMQNIYQHKKTVEKSSI</sequence>
<comment type="subcellular location">
    <subcellularLocation>
        <location evidence="1">Cytoplasm</location>
    </subcellularLocation>
</comment>
<dbReference type="Pfam" id="PF13181">
    <property type="entry name" value="TPR_8"/>
    <property type="match status" value="3"/>
</dbReference>
<dbReference type="EMBL" id="AP028055">
    <property type="protein sequence ID" value="BEH00228.1"/>
    <property type="molecule type" value="Genomic_DNA"/>
</dbReference>
<keyword evidence="4 6" id="KW-0802">TPR repeat</keyword>
<evidence type="ECO:0000256" key="4">
    <source>
        <dbReference type="ARBA" id="ARBA00022803"/>
    </source>
</evidence>
<name>A0ABM8IE47_9BACE</name>
<evidence type="ECO:0000256" key="6">
    <source>
        <dbReference type="PROSITE-ProRule" id="PRU00339"/>
    </source>
</evidence>
<evidence type="ECO:0000256" key="2">
    <source>
        <dbReference type="ARBA" id="ARBA00022490"/>
    </source>
</evidence>
<dbReference type="PANTHER" id="PTHR46630:SF1">
    <property type="entry name" value="TETRATRICOPEPTIDE REPEAT PROTEIN 29"/>
    <property type="match status" value="1"/>
</dbReference>
<gene>
    <name evidence="7" type="ORF">BSYN_24920</name>
</gene>
<dbReference type="Gene3D" id="1.25.40.10">
    <property type="entry name" value="Tetratricopeptide repeat domain"/>
    <property type="match status" value="2"/>
</dbReference>
<dbReference type="SMART" id="SM00028">
    <property type="entry name" value="TPR"/>
    <property type="match status" value="5"/>
</dbReference>
<keyword evidence="8" id="KW-1185">Reference proteome</keyword>
<evidence type="ECO:0000313" key="8">
    <source>
        <dbReference type="Proteomes" id="UP001496674"/>
    </source>
</evidence>